<dbReference type="EMBL" id="UINC01000011">
    <property type="protein sequence ID" value="SUZ47323.1"/>
    <property type="molecule type" value="Genomic_DNA"/>
</dbReference>
<reference evidence="1" key="1">
    <citation type="submission" date="2018-05" db="EMBL/GenBank/DDBJ databases">
        <authorList>
            <person name="Lanie J.A."/>
            <person name="Ng W.-L."/>
            <person name="Kazmierczak K.M."/>
            <person name="Andrzejewski T.M."/>
            <person name="Davidsen T.M."/>
            <person name="Wayne K.J."/>
            <person name="Tettelin H."/>
            <person name="Glass J.I."/>
            <person name="Rusch D."/>
            <person name="Podicherti R."/>
            <person name="Tsui H.-C.T."/>
            <person name="Winkler M.E."/>
        </authorList>
    </citation>
    <scope>NUCLEOTIDE SEQUENCE</scope>
</reference>
<gene>
    <name evidence="1" type="ORF">METZ01_LOCUS177</name>
</gene>
<accession>A0A381N114</accession>
<evidence type="ECO:0000313" key="1">
    <source>
        <dbReference type="EMBL" id="SUZ47323.1"/>
    </source>
</evidence>
<name>A0A381N114_9ZZZZ</name>
<organism evidence="1">
    <name type="scientific">marine metagenome</name>
    <dbReference type="NCBI Taxonomy" id="408172"/>
    <lineage>
        <taxon>unclassified sequences</taxon>
        <taxon>metagenomes</taxon>
        <taxon>ecological metagenomes</taxon>
    </lineage>
</organism>
<proteinExistence type="predicted"/>
<protein>
    <submittedName>
        <fullName evidence="1">Uncharacterized protein</fullName>
    </submittedName>
</protein>
<dbReference type="AlphaFoldDB" id="A0A381N114"/>
<sequence>MIIGDKPSLLIGKAMAKKAHWYYYRKG</sequence>